<accession>A0ABT9ZML0</accession>
<keyword evidence="4" id="KW-0238">DNA-binding</keyword>
<evidence type="ECO:0000256" key="5">
    <source>
        <dbReference type="ARBA" id="ARBA00023163"/>
    </source>
</evidence>
<dbReference type="Proteomes" id="UP001234495">
    <property type="component" value="Unassembled WGS sequence"/>
</dbReference>
<dbReference type="InterPro" id="IPR013324">
    <property type="entry name" value="RNA_pol_sigma_r3/r4-like"/>
</dbReference>
<dbReference type="Gene3D" id="1.10.1740.10">
    <property type="match status" value="1"/>
</dbReference>
<gene>
    <name evidence="8" type="ORF">J2S19_004836</name>
</gene>
<dbReference type="NCBIfam" id="TIGR02937">
    <property type="entry name" value="sigma70-ECF"/>
    <property type="match status" value="1"/>
</dbReference>
<evidence type="ECO:0000313" key="9">
    <source>
        <dbReference type="Proteomes" id="UP001234495"/>
    </source>
</evidence>
<protein>
    <submittedName>
        <fullName evidence="8">RNA polymerase sigma-70 factor (ECF subfamily)</fullName>
    </submittedName>
</protein>
<dbReference type="EMBL" id="JAUSUD010000042">
    <property type="protein sequence ID" value="MDQ0233489.1"/>
    <property type="molecule type" value="Genomic_DNA"/>
</dbReference>
<evidence type="ECO:0000256" key="1">
    <source>
        <dbReference type="ARBA" id="ARBA00010641"/>
    </source>
</evidence>
<dbReference type="Gene3D" id="1.10.10.10">
    <property type="entry name" value="Winged helix-like DNA-binding domain superfamily/Winged helix DNA-binding domain"/>
    <property type="match status" value="1"/>
</dbReference>
<feature type="domain" description="RNA polymerase sigma factor 70 region 4 type 2" evidence="7">
    <location>
        <begin position="125"/>
        <end position="176"/>
    </location>
</feature>
<evidence type="ECO:0000259" key="7">
    <source>
        <dbReference type="Pfam" id="PF08281"/>
    </source>
</evidence>
<dbReference type="Pfam" id="PF08281">
    <property type="entry name" value="Sigma70_r4_2"/>
    <property type="match status" value="1"/>
</dbReference>
<comment type="caution">
    <text evidence="8">The sequence shown here is derived from an EMBL/GenBank/DDBJ whole genome shotgun (WGS) entry which is preliminary data.</text>
</comment>
<feature type="domain" description="RNA polymerase sigma-70 region 2" evidence="6">
    <location>
        <begin position="24"/>
        <end position="91"/>
    </location>
</feature>
<reference evidence="8 9" key="1">
    <citation type="submission" date="2023-07" db="EMBL/GenBank/DDBJ databases">
        <title>Genomic Encyclopedia of Type Strains, Phase IV (KMG-IV): sequencing the most valuable type-strain genomes for metagenomic binning, comparative biology and taxonomic classification.</title>
        <authorList>
            <person name="Goeker M."/>
        </authorList>
    </citation>
    <scope>NUCLEOTIDE SEQUENCE [LARGE SCALE GENOMIC DNA]</scope>
    <source>
        <strain evidence="8 9">DSM 29005</strain>
    </source>
</reference>
<dbReference type="InterPro" id="IPR007627">
    <property type="entry name" value="RNA_pol_sigma70_r2"/>
</dbReference>
<dbReference type="InterPro" id="IPR013325">
    <property type="entry name" value="RNA_pol_sigma_r2"/>
</dbReference>
<dbReference type="InterPro" id="IPR013249">
    <property type="entry name" value="RNA_pol_sigma70_r4_t2"/>
</dbReference>
<proteinExistence type="inferred from homology"/>
<keyword evidence="3" id="KW-0731">Sigma factor</keyword>
<evidence type="ECO:0000256" key="3">
    <source>
        <dbReference type="ARBA" id="ARBA00023082"/>
    </source>
</evidence>
<evidence type="ECO:0000256" key="2">
    <source>
        <dbReference type="ARBA" id="ARBA00023015"/>
    </source>
</evidence>
<dbReference type="PANTHER" id="PTHR43133">
    <property type="entry name" value="RNA POLYMERASE ECF-TYPE SIGMA FACTO"/>
    <property type="match status" value="1"/>
</dbReference>
<dbReference type="PANTHER" id="PTHR43133:SF8">
    <property type="entry name" value="RNA POLYMERASE SIGMA FACTOR HI_1459-RELATED"/>
    <property type="match status" value="1"/>
</dbReference>
<evidence type="ECO:0000256" key="4">
    <source>
        <dbReference type="ARBA" id="ARBA00023125"/>
    </source>
</evidence>
<dbReference type="InterPro" id="IPR014284">
    <property type="entry name" value="RNA_pol_sigma-70_dom"/>
</dbReference>
<evidence type="ECO:0000313" key="8">
    <source>
        <dbReference type="EMBL" id="MDQ0233489.1"/>
    </source>
</evidence>
<keyword evidence="2" id="KW-0805">Transcription regulation</keyword>
<dbReference type="SUPFAM" id="SSF88946">
    <property type="entry name" value="Sigma2 domain of RNA polymerase sigma factors"/>
    <property type="match status" value="1"/>
</dbReference>
<dbReference type="SUPFAM" id="SSF88659">
    <property type="entry name" value="Sigma3 and sigma4 domains of RNA polymerase sigma factors"/>
    <property type="match status" value="1"/>
</dbReference>
<dbReference type="RefSeq" id="WP_307346902.1">
    <property type="nucleotide sequence ID" value="NZ_JAUSUD010000042.1"/>
</dbReference>
<keyword evidence="9" id="KW-1185">Reference proteome</keyword>
<keyword evidence="5" id="KW-0804">Transcription</keyword>
<dbReference type="Pfam" id="PF04542">
    <property type="entry name" value="Sigma70_r2"/>
    <property type="match status" value="1"/>
</dbReference>
<name>A0ABT9ZML0_9BACI</name>
<organism evidence="8 9">
    <name type="scientific">Metabacillus malikii</name>
    <dbReference type="NCBI Taxonomy" id="1504265"/>
    <lineage>
        <taxon>Bacteria</taxon>
        <taxon>Bacillati</taxon>
        <taxon>Bacillota</taxon>
        <taxon>Bacilli</taxon>
        <taxon>Bacillales</taxon>
        <taxon>Bacillaceae</taxon>
        <taxon>Metabacillus</taxon>
    </lineage>
</organism>
<dbReference type="InterPro" id="IPR036388">
    <property type="entry name" value="WH-like_DNA-bd_sf"/>
</dbReference>
<sequence>MREPIEYYIKRLKKQKEDGLEAIVDTYMPFVKAIAENILSGKNRSALDECVNDVFLSVWQNANKFTGDGQDFKKWIGMITKSKAIDLYRQLEKQQARQQDDRALEKLSGDQDIQTKLILAEQKNELLFEISKLDELDREIMIMKYFLELSNLEIAESLELTKAAVDNRLYRGKKKLASAITLKERFV</sequence>
<comment type="similarity">
    <text evidence="1">Belongs to the sigma-70 factor family. ECF subfamily.</text>
</comment>
<evidence type="ECO:0000259" key="6">
    <source>
        <dbReference type="Pfam" id="PF04542"/>
    </source>
</evidence>
<dbReference type="InterPro" id="IPR039425">
    <property type="entry name" value="RNA_pol_sigma-70-like"/>
</dbReference>